<dbReference type="InterPro" id="IPR016181">
    <property type="entry name" value="Acyl_CoA_acyltransferase"/>
</dbReference>
<dbReference type="PROSITE" id="PS51186">
    <property type="entry name" value="GNAT"/>
    <property type="match status" value="1"/>
</dbReference>
<proteinExistence type="predicted"/>
<keyword evidence="1 4" id="KW-0808">Transferase</keyword>
<name>A0A2W0CQM3_9BACL</name>
<dbReference type="InterPro" id="IPR000182">
    <property type="entry name" value="GNAT_dom"/>
</dbReference>
<comment type="caution">
    <text evidence="4">The sequence shown here is derived from an EMBL/GenBank/DDBJ whole genome shotgun (WGS) entry which is preliminary data.</text>
</comment>
<evidence type="ECO:0000313" key="4">
    <source>
        <dbReference type="EMBL" id="PYY30465.1"/>
    </source>
</evidence>
<reference evidence="4 5" key="1">
    <citation type="submission" date="2018-01" db="EMBL/GenBank/DDBJ databases">
        <title>Genome sequence of the PGP bacterium Paenibacillus illinoisensis E3.</title>
        <authorList>
            <person name="Rolli E."/>
            <person name="Marasco R."/>
            <person name="Bessem C."/>
            <person name="Michoud G."/>
            <person name="Gaiarsa S."/>
            <person name="Borin S."/>
            <person name="Daffonchio D."/>
        </authorList>
    </citation>
    <scope>NUCLEOTIDE SEQUENCE [LARGE SCALE GENOMIC DNA]</scope>
    <source>
        <strain evidence="4 5">E3</strain>
    </source>
</reference>
<dbReference type="CDD" id="cd04301">
    <property type="entry name" value="NAT_SF"/>
    <property type="match status" value="1"/>
</dbReference>
<dbReference type="SUPFAM" id="SSF55729">
    <property type="entry name" value="Acyl-CoA N-acyltransferases (Nat)"/>
    <property type="match status" value="1"/>
</dbReference>
<keyword evidence="2 4" id="KW-0012">Acyltransferase</keyword>
<dbReference type="EMBL" id="PRLG01000008">
    <property type="protein sequence ID" value="PYY30465.1"/>
    <property type="molecule type" value="Genomic_DNA"/>
</dbReference>
<dbReference type="Pfam" id="PF00583">
    <property type="entry name" value="Acetyltransf_1"/>
    <property type="match status" value="1"/>
</dbReference>
<evidence type="ECO:0000256" key="1">
    <source>
        <dbReference type="ARBA" id="ARBA00022679"/>
    </source>
</evidence>
<evidence type="ECO:0000256" key="2">
    <source>
        <dbReference type="ARBA" id="ARBA00023315"/>
    </source>
</evidence>
<dbReference type="AlphaFoldDB" id="A0A2W0CQM3"/>
<organism evidence="4 5">
    <name type="scientific">Paenibacillus illinoisensis</name>
    <dbReference type="NCBI Taxonomy" id="59845"/>
    <lineage>
        <taxon>Bacteria</taxon>
        <taxon>Bacillati</taxon>
        <taxon>Bacillota</taxon>
        <taxon>Bacilli</taxon>
        <taxon>Bacillales</taxon>
        <taxon>Paenibacillaceae</taxon>
        <taxon>Paenibacillus</taxon>
    </lineage>
</organism>
<dbReference type="InterPro" id="IPR050832">
    <property type="entry name" value="Bact_Acetyltransf"/>
</dbReference>
<sequence length="163" mass="18202">MIQVDSIQIRKAAAPDYPGVSLLMDELHQMHAQARPDVYRALQTRMVKQEFVTLLETDKRYLYVAESVSTGDILGYGSAQLSLIQGVELLLDRKMLYINELVVGSDGRGQGTGKKLMHALIELGRELQADSVELTVSTFNTGAQAFYEQMGLSVRSSRMEYIL</sequence>
<evidence type="ECO:0000313" key="5">
    <source>
        <dbReference type="Proteomes" id="UP000247459"/>
    </source>
</evidence>
<gene>
    <name evidence="4" type="ORF">PIL02S_01015</name>
</gene>
<dbReference type="GO" id="GO:0046027">
    <property type="term" value="F:phospholipid:diacylglycerol acyltransferase activity"/>
    <property type="evidence" value="ECO:0007669"/>
    <property type="project" value="UniProtKB-EC"/>
</dbReference>
<dbReference type="PANTHER" id="PTHR43877">
    <property type="entry name" value="AMINOALKYLPHOSPHONATE N-ACETYLTRANSFERASE-RELATED-RELATED"/>
    <property type="match status" value="1"/>
</dbReference>
<evidence type="ECO:0000259" key="3">
    <source>
        <dbReference type="PROSITE" id="PS51186"/>
    </source>
</evidence>
<accession>A0A2W0CQM3</accession>
<dbReference type="Gene3D" id="3.40.630.30">
    <property type="match status" value="1"/>
</dbReference>
<protein>
    <submittedName>
        <fullName evidence="4">N-acetyltransferase GCN5</fullName>
        <ecNumber evidence="4">2.3.1.158</ecNumber>
    </submittedName>
</protein>
<dbReference type="Proteomes" id="UP000247459">
    <property type="component" value="Unassembled WGS sequence"/>
</dbReference>
<feature type="domain" description="N-acetyltransferase" evidence="3">
    <location>
        <begin position="7"/>
        <end position="163"/>
    </location>
</feature>
<dbReference type="EC" id="2.3.1.158" evidence="4"/>